<gene>
    <name evidence="1" type="ORF">PHMEG_00021964</name>
</gene>
<accession>A0A225VL94</accession>
<reference evidence="2" key="1">
    <citation type="submission" date="2017-03" db="EMBL/GenBank/DDBJ databases">
        <title>Phytopthora megakarya and P. palmivora, two closely related causual agents of cacao black pod achieved similar genome size and gene model numbers by different mechanisms.</title>
        <authorList>
            <person name="Ali S."/>
            <person name="Shao J."/>
            <person name="Larry D.J."/>
            <person name="Kronmiller B."/>
            <person name="Shen D."/>
            <person name="Strem M.D."/>
            <person name="Melnick R.L."/>
            <person name="Guiltinan M.J."/>
            <person name="Tyler B.M."/>
            <person name="Meinhardt L.W."/>
            <person name="Bailey B.A."/>
        </authorList>
    </citation>
    <scope>NUCLEOTIDE SEQUENCE [LARGE SCALE GENOMIC DNA]</scope>
    <source>
        <strain evidence="2">zdho120</strain>
    </source>
</reference>
<dbReference type="CDD" id="cd09272">
    <property type="entry name" value="RNase_HI_RT_Ty1"/>
    <property type="match status" value="1"/>
</dbReference>
<dbReference type="EMBL" id="NBNE01004220">
    <property type="protein sequence ID" value="OWZ05864.1"/>
    <property type="molecule type" value="Genomic_DNA"/>
</dbReference>
<protein>
    <submittedName>
        <fullName evidence="1">Polyprotein</fullName>
    </submittedName>
</protein>
<dbReference type="OrthoDB" id="166455at2759"/>
<dbReference type="Proteomes" id="UP000198211">
    <property type="component" value="Unassembled WGS sequence"/>
</dbReference>
<evidence type="ECO:0000313" key="2">
    <source>
        <dbReference type="Proteomes" id="UP000198211"/>
    </source>
</evidence>
<proteinExistence type="predicted"/>
<keyword evidence="2" id="KW-1185">Reference proteome</keyword>
<organism evidence="1 2">
    <name type="scientific">Phytophthora megakarya</name>
    <dbReference type="NCBI Taxonomy" id="4795"/>
    <lineage>
        <taxon>Eukaryota</taxon>
        <taxon>Sar</taxon>
        <taxon>Stramenopiles</taxon>
        <taxon>Oomycota</taxon>
        <taxon>Peronosporomycetes</taxon>
        <taxon>Peronosporales</taxon>
        <taxon>Peronosporaceae</taxon>
        <taxon>Phytophthora</taxon>
    </lineage>
</organism>
<comment type="caution">
    <text evidence="1">The sequence shown here is derived from an EMBL/GenBank/DDBJ whole genome shotgun (WGS) entry which is preliminary data.</text>
</comment>
<evidence type="ECO:0000313" key="1">
    <source>
        <dbReference type="EMBL" id="OWZ05864.1"/>
    </source>
</evidence>
<name>A0A225VL94_9STRA</name>
<dbReference type="AlphaFoldDB" id="A0A225VL94"/>
<sequence length="108" mass="11900">MEADLTAASVLSAELLGIRELLKELGVKNVEPTPPRVDNQAALKQLDGESSSKKAKHIDVRVKFVGHHTKNVVLKPEYRERAAMPADFMTKALDAPRLAELRIEIGLC</sequence>